<evidence type="ECO:0000256" key="1">
    <source>
        <dbReference type="ARBA" id="ARBA00009005"/>
    </source>
</evidence>
<dbReference type="Gene3D" id="3.40.50.1460">
    <property type="match status" value="1"/>
</dbReference>
<evidence type="ECO:0000313" key="6">
    <source>
        <dbReference type="Proteomes" id="UP000219338"/>
    </source>
</evidence>
<evidence type="ECO:0000256" key="2">
    <source>
        <dbReference type="ARBA" id="ARBA00022703"/>
    </source>
</evidence>
<dbReference type="Pfam" id="PF00656">
    <property type="entry name" value="Peptidase_C14"/>
    <property type="match status" value="1"/>
</dbReference>
<keyword evidence="3" id="KW-0645">Protease</keyword>
<evidence type="ECO:0000313" key="5">
    <source>
        <dbReference type="EMBL" id="SJL08002.1"/>
    </source>
</evidence>
<dbReference type="EMBL" id="FUEG01000008">
    <property type="protein sequence ID" value="SJL08002.1"/>
    <property type="molecule type" value="Genomic_DNA"/>
</dbReference>
<dbReference type="PANTHER" id="PTHR48104:SF30">
    <property type="entry name" value="METACASPASE-1"/>
    <property type="match status" value="1"/>
</dbReference>
<dbReference type="AlphaFoldDB" id="A0A284RGY0"/>
<evidence type="ECO:0000259" key="4">
    <source>
        <dbReference type="Pfam" id="PF00656"/>
    </source>
</evidence>
<dbReference type="GO" id="GO:0006915">
    <property type="term" value="P:apoptotic process"/>
    <property type="evidence" value="ECO:0007669"/>
    <property type="project" value="UniProtKB-KW"/>
</dbReference>
<dbReference type="SUPFAM" id="SSF52129">
    <property type="entry name" value="Caspase-like"/>
    <property type="match status" value="1"/>
</dbReference>
<dbReference type="PANTHER" id="PTHR48104">
    <property type="entry name" value="METACASPASE-4"/>
    <property type="match status" value="1"/>
</dbReference>
<gene>
    <name evidence="5" type="ORF">ARMOST_11361</name>
</gene>
<keyword evidence="6" id="KW-1185">Reference proteome</keyword>
<dbReference type="GO" id="GO:0005737">
    <property type="term" value="C:cytoplasm"/>
    <property type="evidence" value="ECO:0007669"/>
    <property type="project" value="TreeGrafter"/>
</dbReference>
<sequence length="698" mass="78505">MLVDHQQTCRQAHQTFGLVIGIDEYKSTTPNQDLKGAVRDANDFNSYLLRDLGVPGANIVNLRNEQATRAAIIEQFRTLEHHPRITKDNPILIYFAGHGAVAHKPDAWANWVTADRRVEMLCPTDINARDANKKPIEGIPDRTISRLLLDLSIAKGNNITLILDCCHAAGINRGLGNSGRSRARNFETVQDLSQTCDEDIYSHEYPTGMVQDDAPGLSNSLFGSHVLLAACNRNHTAREEDGEGIFTTAFLESLRCYTSRDSLPTYDLLMKDLSRTLTNQVPHWGGKHVHRRLFDPREEHSGGHMILCYKEEAGQLWSSDLVLYAGSLHGITENSIFEIFKSDSHIPYLKDVLATSKVTEVQAHISRLAHLSDSAFFDSNSEQRYWYARLQQAVGPPQLNTFCDDKGVLDQILDENAESRLAASVTRAKNPDEADLCLMVEERNVRFNRGKRFNTRTGFSHFPHHPPCPIDSVADIRNFIDRYAHFTSHLTMKSQAAVEKFVRIEMNKLHRVGNDLQPKSKVALTKGENGELVAEVIVDMSLPLKGRDAYGFTIYGCNDNLSLYVYLLYFDASKYIIEPWYASQMGPIHEEVSVDPCIINHSKLTIGYGQNRDPIVFNIPDRQNVDVCFFKVLVITIAVDIGPIVRPVSPARTREAVRLPKSLLFSDFDWASKTITIVSKRAQSAKENVPTMPEESKT</sequence>
<dbReference type="InterPro" id="IPR050452">
    <property type="entry name" value="Metacaspase"/>
</dbReference>
<dbReference type="OMA" id="FTITEHY"/>
<dbReference type="InterPro" id="IPR011600">
    <property type="entry name" value="Pept_C14_caspase"/>
</dbReference>
<organism evidence="5 6">
    <name type="scientific">Armillaria ostoyae</name>
    <name type="common">Armillaria root rot fungus</name>
    <dbReference type="NCBI Taxonomy" id="47428"/>
    <lineage>
        <taxon>Eukaryota</taxon>
        <taxon>Fungi</taxon>
        <taxon>Dikarya</taxon>
        <taxon>Basidiomycota</taxon>
        <taxon>Agaricomycotina</taxon>
        <taxon>Agaricomycetes</taxon>
        <taxon>Agaricomycetidae</taxon>
        <taxon>Agaricales</taxon>
        <taxon>Marasmiineae</taxon>
        <taxon>Physalacriaceae</taxon>
        <taxon>Armillaria</taxon>
    </lineage>
</organism>
<keyword evidence="3" id="KW-0378">Hydrolase</keyword>
<dbReference type="GO" id="GO:0004197">
    <property type="term" value="F:cysteine-type endopeptidase activity"/>
    <property type="evidence" value="ECO:0007669"/>
    <property type="project" value="InterPro"/>
</dbReference>
<comment type="similarity">
    <text evidence="1">Belongs to the peptidase C14B family.</text>
</comment>
<protein>
    <recommendedName>
        <fullName evidence="4">Peptidase C14 caspase domain-containing protein</fullName>
    </recommendedName>
</protein>
<accession>A0A284RGY0</accession>
<dbReference type="OrthoDB" id="3223806at2759"/>
<dbReference type="InterPro" id="IPR029030">
    <property type="entry name" value="Caspase-like_dom_sf"/>
</dbReference>
<reference evidence="6" key="1">
    <citation type="journal article" date="2017" name="Nat. Ecol. Evol.">
        <title>Genome expansion and lineage-specific genetic innovations in the forest pathogenic fungi Armillaria.</title>
        <authorList>
            <person name="Sipos G."/>
            <person name="Prasanna A.N."/>
            <person name="Walter M.C."/>
            <person name="O'Connor E."/>
            <person name="Balint B."/>
            <person name="Krizsan K."/>
            <person name="Kiss B."/>
            <person name="Hess J."/>
            <person name="Varga T."/>
            <person name="Slot J."/>
            <person name="Riley R."/>
            <person name="Boka B."/>
            <person name="Rigling D."/>
            <person name="Barry K."/>
            <person name="Lee J."/>
            <person name="Mihaltcheva S."/>
            <person name="LaButti K."/>
            <person name="Lipzen A."/>
            <person name="Waldron R."/>
            <person name="Moloney N.M."/>
            <person name="Sperisen C."/>
            <person name="Kredics L."/>
            <person name="Vagvoelgyi C."/>
            <person name="Patrignani A."/>
            <person name="Fitzpatrick D."/>
            <person name="Nagy I."/>
            <person name="Doyle S."/>
            <person name="Anderson J.B."/>
            <person name="Grigoriev I.V."/>
            <person name="Gueldener U."/>
            <person name="Muensterkoetter M."/>
            <person name="Nagy L.G."/>
        </authorList>
    </citation>
    <scope>NUCLEOTIDE SEQUENCE [LARGE SCALE GENOMIC DNA]</scope>
    <source>
        <strain evidence="6">C18/9</strain>
    </source>
</reference>
<dbReference type="GO" id="GO:0006508">
    <property type="term" value="P:proteolysis"/>
    <property type="evidence" value="ECO:0007669"/>
    <property type="project" value="InterPro"/>
</dbReference>
<dbReference type="Proteomes" id="UP000219338">
    <property type="component" value="Unassembled WGS sequence"/>
</dbReference>
<evidence type="ECO:0000256" key="3">
    <source>
        <dbReference type="ARBA" id="ARBA00022807"/>
    </source>
</evidence>
<proteinExistence type="inferred from homology"/>
<name>A0A284RGY0_ARMOS</name>
<keyword evidence="2" id="KW-0053">Apoptosis</keyword>
<feature type="domain" description="Peptidase C14 caspase" evidence="4">
    <location>
        <begin position="18"/>
        <end position="284"/>
    </location>
</feature>
<keyword evidence="3" id="KW-0788">Thiol protease</keyword>